<protein>
    <submittedName>
        <fullName evidence="1">Uncharacterized protein</fullName>
    </submittedName>
</protein>
<evidence type="ECO:0000313" key="2">
    <source>
        <dbReference type="Proteomes" id="UP001152523"/>
    </source>
</evidence>
<accession>A0AAV0G4U7</accession>
<comment type="caution">
    <text evidence="1">The sequence shown here is derived from an EMBL/GenBank/DDBJ whole genome shotgun (WGS) entry which is preliminary data.</text>
</comment>
<gene>
    <name evidence="1" type="ORF">CEPIT_LOCUS40311</name>
</gene>
<reference evidence="1" key="1">
    <citation type="submission" date="2022-07" db="EMBL/GenBank/DDBJ databases">
        <authorList>
            <person name="Macas J."/>
            <person name="Novak P."/>
            <person name="Neumann P."/>
        </authorList>
    </citation>
    <scope>NUCLEOTIDE SEQUENCE</scope>
</reference>
<dbReference type="EMBL" id="CAMAPF010001045">
    <property type="protein sequence ID" value="CAH9142973.1"/>
    <property type="molecule type" value="Genomic_DNA"/>
</dbReference>
<organism evidence="1 2">
    <name type="scientific">Cuscuta epithymum</name>
    <dbReference type="NCBI Taxonomy" id="186058"/>
    <lineage>
        <taxon>Eukaryota</taxon>
        <taxon>Viridiplantae</taxon>
        <taxon>Streptophyta</taxon>
        <taxon>Embryophyta</taxon>
        <taxon>Tracheophyta</taxon>
        <taxon>Spermatophyta</taxon>
        <taxon>Magnoliopsida</taxon>
        <taxon>eudicotyledons</taxon>
        <taxon>Gunneridae</taxon>
        <taxon>Pentapetalae</taxon>
        <taxon>asterids</taxon>
        <taxon>lamiids</taxon>
        <taxon>Solanales</taxon>
        <taxon>Convolvulaceae</taxon>
        <taxon>Cuscuteae</taxon>
        <taxon>Cuscuta</taxon>
        <taxon>Cuscuta subgen. Cuscuta</taxon>
    </lineage>
</organism>
<keyword evidence="2" id="KW-1185">Reference proteome</keyword>
<sequence length="117" mass="13346">MRSEQRLFEAAGDTMTKAAEFILDAASPDRRSDTHFGKVRWIIKMAETSDEANDDEMLYDYGERLKEAKHNFQRGSNCGVHDADVALDRLCRSDYADYMMMLLLLLADSAGQIMQIM</sequence>
<dbReference type="AlphaFoldDB" id="A0AAV0G4U7"/>
<dbReference type="Proteomes" id="UP001152523">
    <property type="component" value="Unassembled WGS sequence"/>
</dbReference>
<proteinExistence type="predicted"/>
<evidence type="ECO:0000313" key="1">
    <source>
        <dbReference type="EMBL" id="CAH9142973.1"/>
    </source>
</evidence>
<name>A0AAV0G4U7_9ASTE</name>